<dbReference type="Pfam" id="PF00440">
    <property type="entry name" value="TetR_N"/>
    <property type="match status" value="1"/>
</dbReference>
<dbReference type="EMBL" id="FWZT01000008">
    <property type="protein sequence ID" value="SMF26125.1"/>
    <property type="molecule type" value="Genomic_DNA"/>
</dbReference>
<gene>
    <name evidence="4" type="ORF">SAMN06296036_108114</name>
</gene>
<dbReference type="RefSeq" id="WP_132318918.1">
    <property type="nucleotide sequence ID" value="NZ_FWZT01000008.1"/>
</dbReference>
<dbReference type="Gene3D" id="1.10.357.10">
    <property type="entry name" value="Tetracycline Repressor, domain 2"/>
    <property type="match status" value="1"/>
</dbReference>
<evidence type="ECO:0000256" key="1">
    <source>
        <dbReference type="ARBA" id="ARBA00023125"/>
    </source>
</evidence>
<dbReference type="PANTHER" id="PTHR43479">
    <property type="entry name" value="ACREF/ENVCD OPERON REPRESSOR-RELATED"/>
    <property type="match status" value="1"/>
</dbReference>
<accession>A0A1Y6BRZ3</accession>
<dbReference type="AlphaFoldDB" id="A0A1Y6BRZ3"/>
<reference evidence="5" key="1">
    <citation type="submission" date="2017-04" db="EMBL/GenBank/DDBJ databases">
        <authorList>
            <person name="Varghese N."/>
            <person name="Submissions S."/>
        </authorList>
    </citation>
    <scope>NUCLEOTIDE SEQUENCE [LARGE SCALE GENOMIC DNA]</scope>
    <source>
        <strain evidence="5">RKEM611</strain>
    </source>
</reference>
<feature type="domain" description="HTH tetR-type" evidence="3">
    <location>
        <begin position="47"/>
        <end position="107"/>
    </location>
</feature>
<dbReference type="SUPFAM" id="SSF48498">
    <property type="entry name" value="Tetracyclin repressor-like, C-terminal domain"/>
    <property type="match status" value="1"/>
</dbReference>
<dbReference type="STRING" id="1513793.SAMN06296036_108114"/>
<dbReference type="OrthoDB" id="9808189at2"/>
<evidence type="ECO:0000313" key="4">
    <source>
        <dbReference type="EMBL" id="SMF26125.1"/>
    </source>
</evidence>
<evidence type="ECO:0000313" key="5">
    <source>
        <dbReference type="Proteomes" id="UP000192907"/>
    </source>
</evidence>
<name>A0A1Y6BRZ3_9BACT</name>
<keyword evidence="5" id="KW-1185">Reference proteome</keyword>
<organism evidence="4 5">
    <name type="scientific">Pseudobacteriovorax antillogorgiicola</name>
    <dbReference type="NCBI Taxonomy" id="1513793"/>
    <lineage>
        <taxon>Bacteria</taxon>
        <taxon>Pseudomonadati</taxon>
        <taxon>Bdellovibrionota</taxon>
        <taxon>Oligoflexia</taxon>
        <taxon>Oligoflexales</taxon>
        <taxon>Pseudobacteriovoracaceae</taxon>
        <taxon>Pseudobacteriovorax</taxon>
    </lineage>
</organism>
<proteinExistence type="predicted"/>
<dbReference type="PANTHER" id="PTHR43479:SF11">
    <property type="entry name" value="ACREF_ENVCD OPERON REPRESSOR-RELATED"/>
    <property type="match status" value="1"/>
</dbReference>
<protein>
    <submittedName>
        <fullName evidence="4">Transcriptional regulator, TetR family</fullName>
    </submittedName>
</protein>
<dbReference type="GO" id="GO:0003677">
    <property type="term" value="F:DNA binding"/>
    <property type="evidence" value="ECO:0007669"/>
    <property type="project" value="UniProtKB-UniRule"/>
</dbReference>
<evidence type="ECO:0000259" key="3">
    <source>
        <dbReference type="PROSITE" id="PS50977"/>
    </source>
</evidence>
<feature type="DNA-binding region" description="H-T-H motif" evidence="2">
    <location>
        <begin position="70"/>
        <end position="89"/>
    </location>
</feature>
<dbReference type="InterPro" id="IPR009057">
    <property type="entry name" value="Homeodomain-like_sf"/>
</dbReference>
<dbReference type="InterPro" id="IPR001647">
    <property type="entry name" value="HTH_TetR"/>
</dbReference>
<sequence>MTIVDIAPYVGPDQFKENLILQKRSSLDTIIHNYQDNIAIKKTKLLHKNLPIIMESAITICLHKGFSSLSLRDLCRETGLSMGGLYAYIGSKDTLLAMIIDHGADVVWHSLQRYLDHRHDPMDRLSTLIYYHLQLAEDMHPWFYFCFREIRSFPESARRKTLDRALQVEAMILDCLQRSAERKLIHESMSFDIFAGMIKALIQDWYMKRWKYRQKKVSLRQYHKEIMSLIETVTQGARQASPTIH</sequence>
<dbReference type="InterPro" id="IPR050624">
    <property type="entry name" value="HTH-type_Tx_Regulator"/>
</dbReference>
<evidence type="ECO:0000256" key="2">
    <source>
        <dbReference type="PROSITE-ProRule" id="PRU00335"/>
    </source>
</evidence>
<dbReference type="InterPro" id="IPR036271">
    <property type="entry name" value="Tet_transcr_reg_TetR-rel_C_sf"/>
</dbReference>
<dbReference type="PROSITE" id="PS50977">
    <property type="entry name" value="HTH_TETR_2"/>
    <property type="match status" value="1"/>
</dbReference>
<dbReference type="SUPFAM" id="SSF46689">
    <property type="entry name" value="Homeodomain-like"/>
    <property type="match status" value="1"/>
</dbReference>
<dbReference type="Gene3D" id="1.10.10.60">
    <property type="entry name" value="Homeodomain-like"/>
    <property type="match status" value="1"/>
</dbReference>
<keyword evidence="1 2" id="KW-0238">DNA-binding</keyword>
<dbReference type="Proteomes" id="UP000192907">
    <property type="component" value="Unassembled WGS sequence"/>
</dbReference>